<protein>
    <recommendedName>
        <fullName evidence="3">CCHC-type domain-containing protein</fullName>
    </recommendedName>
</protein>
<dbReference type="OrthoDB" id="4230923at2759"/>
<dbReference type="STRING" id="341454.A0A4S2MR57"/>
<dbReference type="InParanoid" id="A0A4S2MR57"/>
<dbReference type="AlphaFoldDB" id="A0A4S2MR57"/>
<accession>A0A4S2MR57</accession>
<dbReference type="Proteomes" id="UP000298138">
    <property type="component" value="Unassembled WGS sequence"/>
</dbReference>
<sequence>EQLKANESWHKLKLHAVCLERYYHAEKEGDILPAGLTKMKEDILNANPELDMPLPPRWLLHPEKLSEKAKKNACSTVIITLRSEQDAERVRKEGIWFYGKQHPADKYVPAGPDAFCENCSGWGHAKHRCEKAGEPTCLLCGGGHRSTDHQCPEKDCKAGRGRGCRHMTKKCCNCGGTHSAKSDEC</sequence>
<dbReference type="EMBL" id="ML220159">
    <property type="protein sequence ID" value="TGZ77127.1"/>
    <property type="molecule type" value="Genomic_DNA"/>
</dbReference>
<feature type="non-terminal residue" evidence="1">
    <location>
        <position position="1"/>
    </location>
</feature>
<evidence type="ECO:0008006" key="3">
    <source>
        <dbReference type="Google" id="ProtNLM"/>
    </source>
</evidence>
<name>A0A4S2MR57_9PEZI</name>
<keyword evidence="2" id="KW-1185">Reference proteome</keyword>
<feature type="non-terminal residue" evidence="1">
    <location>
        <position position="185"/>
    </location>
</feature>
<evidence type="ECO:0000313" key="1">
    <source>
        <dbReference type="EMBL" id="TGZ77127.1"/>
    </source>
</evidence>
<reference evidence="1 2" key="1">
    <citation type="submission" date="2019-04" db="EMBL/GenBank/DDBJ databases">
        <title>Comparative genomics and transcriptomics to analyze fruiting body development in filamentous ascomycetes.</title>
        <authorList>
            <consortium name="DOE Joint Genome Institute"/>
            <person name="Lutkenhaus R."/>
            <person name="Traeger S."/>
            <person name="Breuer J."/>
            <person name="Kuo A."/>
            <person name="Lipzen A."/>
            <person name="Pangilinan J."/>
            <person name="Dilworth D."/>
            <person name="Sandor L."/>
            <person name="Poggeler S."/>
            <person name="Barry K."/>
            <person name="Grigoriev I.V."/>
            <person name="Nowrousian M."/>
        </authorList>
    </citation>
    <scope>NUCLEOTIDE SEQUENCE [LARGE SCALE GENOMIC DNA]</scope>
    <source>
        <strain evidence="1 2">CBS 389.68</strain>
    </source>
</reference>
<evidence type="ECO:0000313" key="2">
    <source>
        <dbReference type="Proteomes" id="UP000298138"/>
    </source>
</evidence>
<organism evidence="1 2">
    <name type="scientific">Ascodesmis nigricans</name>
    <dbReference type="NCBI Taxonomy" id="341454"/>
    <lineage>
        <taxon>Eukaryota</taxon>
        <taxon>Fungi</taxon>
        <taxon>Dikarya</taxon>
        <taxon>Ascomycota</taxon>
        <taxon>Pezizomycotina</taxon>
        <taxon>Pezizomycetes</taxon>
        <taxon>Pezizales</taxon>
        <taxon>Ascodesmidaceae</taxon>
        <taxon>Ascodesmis</taxon>
    </lineage>
</organism>
<gene>
    <name evidence="1" type="ORF">EX30DRAFT_293056</name>
</gene>
<proteinExistence type="predicted"/>